<evidence type="ECO:0008006" key="4">
    <source>
        <dbReference type="Google" id="ProtNLM"/>
    </source>
</evidence>
<evidence type="ECO:0000313" key="3">
    <source>
        <dbReference type="Proteomes" id="UP000014254"/>
    </source>
</evidence>
<proteinExistence type="predicted"/>
<name>S2JGN3_MUCC1</name>
<evidence type="ECO:0000256" key="1">
    <source>
        <dbReference type="SAM" id="Coils"/>
    </source>
</evidence>
<dbReference type="InParanoid" id="S2JGN3"/>
<reference evidence="3" key="1">
    <citation type="submission" date="2013-05" db="EMBL/GenBank/DDBJ databases">
        <title>The Genome sequence of Mucor circinelloides f. circinelloides 1006PhL.</title>
        <authorList>
            <consortium name="The Broad Institute Genomics Platform"/>
            <person name="Cuomo C."/>
            <person name="Earl A."/>
            <person name="Findley K."/>
            <person name="Lee S.C."/>
            <person name="Walker B."/>
            <person name="Young S."/>
            <person name="Zeng Q."/>
            <person name="Gargeya S."/>
            <person name="Fitzgerald M."/>
            <person name="Haas B."/>
            <person name="Abouelleil A."/>
            <person name="Allen A.W."/>
            <person name="Alvarado L."/>
            <person name="Arachchi H.M."/>
            <person name="Berlin A.M."/>
            <person name="Chapman S.B."/>
            <person name="Gainer-Dewar J."/>
            <person name="Goldberg J."/>
            <person name="Griggs A."/>
            <person name="Gujja S."/>
            <person name="Hansen M."/>
            <person name="Howarth C."/>
            <person name="Imamovic A."/>
            <person name="Ireland A."/>
            <person name="Larimer J."/>
            <person name="McCowan C."/>
            <person name="Murphy C."/>
            <person name="Pearson M."/>
            <person name="Poon T.W."/>
            <person name="Priest M."/>
            <person name="Roberts A."/>
            <person name="Saif S."/>
            <person name="Shea T."/>
            <person name="Sisk P."/>
            <person name="Sykes S."/>
            <person name="Wortman J."/>
            <person name="Nusbaum C."/>
            <person name="Birren B."/>
        </authorList>
    </citation>
    <scope>NUCLEOTIDE SEQUENCE [LARGE SCALE GENOMIC DNA]</scope>
    <source>
        <strain evidence="3">1006PhL</strain>
    </source>
</reference>
<protein>
    <recommendedName>
        <fullName evidence="4">Tubulin-specific chaperone A</fullName>
    </recommendedName>
</protein>
<dbReference type="EMBL" id="KE123934">
    <property type="protein sequence ID" value="EPB89446.1"/>
    <property type="molecule type" value="Genomic_DNA"/>
</dbReference>
<accession>S2JGN3</accession>
<sequence>MSNNMMSVSASEREAFFDTLKKMKKELDDKAGAIVALLDELDEASLKICSQDIRARPEKRHNSIEQYNQNLQKVIDSLQANFTASFSLINTCCNTIAPFQDIHGVIMLNEELQTAAAALERASAESMELGKSCSAILKELTGALVASSKL</sequence>
<dbReference type="Proteomes" id="UP000014254">
    <property type="component" value="Unassembled WGS sequence"/>
</dbReference>
<gene>
    <name evidence="2" type="ORF">HMPREF1544_03677</name>
</gene>
<feature type="coiled-coil region" evidence="1">
    <location>
        <begin position="20"/>
        <end position="81"/>
    </location>
</feature>
<keyword evidence="3" id="KW-1185">Reference proteome</keyword>
<dbReference type="AlphaFoldDB" id="S2JGN3"/>
<dbReference type="VEuPathDB" id="FungiDB:HMPREF1544_03677"/>
<organism evidence="2 3">
    <name type="scientific">Mucor circinelloides f. circinelloides (strain 1006PhL)</name>
    <name type="common">Mucormycosis agent</name>
    <name type="synonym">Calyptromyces circinelloides</name>
    <dbReference type="NCBI Taxonomy" id="1220926"/>
    <lineage>
        <taxon>Eukaryota</taxon>
        <taxon>Fungi</taxon>
        <taxon>Fungi incertae sedis</taxon>
        <taxon>Mucoromycota</taxon>
        <taxon>Mucoromycotina</taxon>
        <taxon>Mucoromycetes</taxon>
        <taxon>Mucorales</taxon>
        <taxon>Mucorineae</taxon>
        <taxon>Mucoraceae</taxon>
        <taxon>Mucor</taxon>
    </lineage>
</organism>
<dbReference type="OrthoDB" id="10326948at2759"/>
<evidence type="ECO:0000313" key="2">
    <source>
        <dbReference type="EMBL" id="EPB89446.1"/>
    </source>
</evidence>
<keyword evidence="1" id="KW-0175">Coiled coil</keyword>